<dbReference type="PANTHER" id="PTHR48111:SF1">
    <property type="entry name" value="TWO-COMPONENT RESPONSE REGULATOR ORR33"/>
    <property type="match status" value="1"/>
</dbReference>
<organism evidence="10 11">
    <name type="scientific">Marinobacter zhejiangensis</name>
    <dbReference type="NCBI Taxonomy" id="488535"/>
    <lineage>
        <taxon>Bacteria</taxon>
        <taxon>Pseudomonadati</taxon>
        <taxon>Pseudomonadota</taxon>
        <taxon>Gammaproteobacteria</taxon>
        <taxon>Pseudomonadales</taxon>
        <taxon>Marinobacteraceae</taxon>
        <taxon>Marinobacter</taxon>
    </lineage>
</organism>
<dbReference type="Pfam" id="PF00072">
    <property type="entry name" value="Response_reg"/>
    <property type="match status" value="1"/>
</dbReference>
<gene>
    <name evidence="10" type="ORF">SAMN04487963_1366</name>
</gene>
<evidence type="ECO:0000256" key="1">
    <source>
        <dbReference type="ARBA" id="ARBA00022553"/>
    </source>
</evidence>
<evidence type="ECO:0000259" key="9">
    <source>
        <dbReference type="PROSITE" id="PS51755"/>
    </source>
</evidence>
<evidence type="ECO:0000256" key="3">
    <source>
        <dbReference type="ARBA" id="ARBA00023015"/>
    </source>
</evidence>
<dbReference type="Gene3D" id="3.40.50.2300">
    <property type="match status" value="1"/>
</dbReference>
<dbReference type="PROSITE" id="PS51755">
    <property type="entry name" value="OMPR_PHOB"/>
    <property type="match status" value="1"/>
</dbReference>
<dbReference type="GO" id="GO:0005829">
    <property type="term" value="C:cytosol"/>
    <property type="evidence" value="ECO:0007669"/>
    <property type="project" value="TreeGrafter"/>
</dbReference>
<dbReference type="CDD" id="cd00383">
    <property type="entry name" value="trans_reg_C"/>
    <property type="match status" value="1"/>
</dbReference>
<keyword evidence="1 6" id="KW-0597">Phosphoprotein</keyword>
<dbReference type="InterPro" id="IPR011006">
    <property type="entry name" value="CheY-like_superfamily"/>
</dbReference>
<dbReference type="GO" id="GO:0032993">
    <property type="term" value="C:protein-DNA complex"/>
    <property type="evidence" value="ECO:0007669"/>
    <property type="project" value="TreeGrafter"/>
</dbReference>
<feature type="DNA-binding region" description="OmpR/PhoB-type" evidence="7">
    <location>
        <begin position="139"/>
        <end position="232"/>
    </location>
</feature>
<evidence type="ECO:0000313" key="10">
    <source>
        <dbReference type="EMBL" id="SFM14368.1"/>
    </source>
</evidence>
<dbReference type="InterPro" id="IPR039420">
    <property type="entry name" value="WalR-like"/>
</dbReference>
<evidence type="ECO:0000256" key="5">
    <source>
        <dbReference type="ARBA" id="ARBA00023163"/>
    </source>
</evidence>
<sequence length="235" mass="26548">MDLMDLDTDLILKHLTVLLVDDNYDSSAALYSLLSNRFSEVLLAHTAERALDMLAEESVDMIITDICLPGMDGLKLVEHIRQTHDSIVPVIVVTAHGDHDHLMRAANLQVDGLVIKPLNPRKLNSAMANAVKRLKHTITPVQLHAAVGYHPLHKTLRVDDREISLGSKECRLLDLLVRNRHQLVTKQEIYDSVWPNEDISESALKNLLAELRKKLSYNIIRNRHGAGWVLESRQT</sequence>
<dbReference type="InterPro" id="IPR001789">
    <property type="entry name" value="Sig_transdc_resp-reg_receiver"/>
</dbReference>
<dbReference type="CDD" id="cd00156">
    <property type="entry name" value="REC"/>
    <property type="match status" value="1"/>
</dbReference>
<feature type="domain" description="OmpR/PhoB-type" evidence="9">
    <location>
        <begin position="139"/>
        <end position="232"/>
    </location>
</feature>
<dbReference type="EMBL" id="FOUE01000002">
    <property type="protein sequence ID" value="SFM14368.1"/>
    <property type="molecule type" value="Genomic_DNA"/>
</dbReference>
<dbReference type="Gene3D" id="1.10.10.10">
    <property type="entry name" value="Winged helix-like DNA-binding domain superfamily/Winged helix DNA-binding domain"/>
    <property type="match status" value="1"/>
</dbReference>
<keyword evidence="4 7" id="KW-0238">DNA-binding</keyword>
<protein>
    <submittedName>
        <fullName evidence="10">DNA-binding response regulator, OmpR family, contains REC and winged-helix (WHTH) domain</fullName>
    </submittedName>
</protein>
<dbReference type="InterPro" id="IPR036388">
    <property type="entry name" value="WH-like_DNA-bd_sf"/>
</dbReference>
<proteinExistence type="predicted"/>
<feature type="modified residue" description="4-aspartylphosphate" evidence="6">
    <location>
        <position position="65"/>
    </location>
</feature>
<dbReference type="SUPFAM" id="SSF52172">
    <property type="entry name" value="CheY-like"/>
    <property type="match status" value="1"/>
</dbReference>
<dbReference type="OrthoDB" id="9810730at2"/>
<dbReference type="AlphaFoldDB" id="A0A1I4NFT3"/>
<reference evidence="11" key="1">
    <citation type="submission" date="2016-10" db="EMBL/GenBank/DDBJ databases">
        <authorList>
            <person name="Varghese N."/>
            <person name="Submissions S."/>
        </authorList>
    </citation>
    <scope>NUCLEOTIDE SEQUENCE [LARGE SCALE GENOMIC DNA]</scope>
    <source>
        <strain evidence="11">CGMCC 1.7061</strain>
    </source>
</reference>
<evidence type="ECO:0000256" key="6">
    <source>
        <dbReference type="PROSITE-ProRule" id="PRU00169"/>
    </source>
</evidence>
<evidence type="ECO:0000259" key="8">
    <source>
        <dbReference type="PROSITE" id="PS50110"/>
    </source>
</evidence>
<evidence type="ECO:0000313" key="11">
    <source>
        <dbReference type="Proteomes" id="UP000198519"/>
    </source>
</evidence>
<dbReference type="PROSITE" id="PS50110">
    <property type="entry name" value="RESPONSE_REGULATORY"/>
    <property type="match status" value="1"/>
</dbReference>
<dbReference type="Pfam" id="PF00486">
    <property type="entry name" value="Trans_reg_C"/>
    <property type="match status" value="1"/>
</dbReference>
<keyword evidence="11" id="KW-1185">Reference proteome</keyword>
<dbReference type="GO" id="GO:0000976">
    <property type="term" value="F:transcription cis-regulatory region binding"/>
    <property type="evidence" value="ECO:0007669"/>
    <property type="project" value="TreeGrafter"/>
</dbReference>
<dbReference type="PANTHER" id="PTHR48111">
    <property type="entry name" value="REGULATOR OF RPOS"/>
    <property type="match status" value="1"/>
</dbReference>
<evidence type="ECO:0000256" key="2">
    <source>
        <dbReference type="ARBA" id="ARBA00023012"/>
    </source>
</evidence>
<accession>A0A1I4NFT3</accession>
<name>A0A1I4NFT3_9GAMM</name>
<evidence type="ECO:0000256" key="4">
    <source>
        <dbReference type="ARBA" id="ARBA00023125"/>
    </source>
</evidence>
<dbReference type="SMART" id="SM00448">
    <property type="entry name" value="REC"/>
    <property type="match status" value="1"/>
</dbReference>
<dbReference type="GO" id="GO:0006355">
    <property type="term" value="P:regulation of DNA-templated transcription"/>
    <property type="evidence" value="ECO:0007669"/>
    <property type="project" value="InterPro"/>
</dbReference>
<keyword evidence="3" id="KW-0805">Transcription regulation</keyword>
<keyword evidence="5" id="KW-0804">Transcription</keyword>
<dbReference type="GO" id="GO:0000156">
    <property type="term" value="F:phosphorelay response regulator activity"/>
    <property type="evidence" value="ECO:0007669"/>
    <property type="project" value="TreeGrafter"/>
</dbReference>
<dbReference type="InterPro" id="IPR001867">
    <property type="entry name" value="OmpR/PhoB-type_DNA-bd"/>
</dbReference>
<keyword evidence="2" id="KW-0902">Two-component regulatory system</keyword>
<dbReference type="STRING" id="488535.SAMN04487963_1366"/>
<evidence type="ECO:0000256" key="7">
    <source>
        <dbReference type="PROSITE-ProRule" id="PRU01091"/>
    </source>
</evidence>
<dbReference type="Proteomes" id="UP000198519">
    <property type="component" value="Unassembled WGS sequence"/>
</dbReference>
<feature type="domain" description="Response regulatory" evidence="8">
    <location>
        <begin position="16"/>
        <end position="131"/>
    </location>
</feature>
<dbReference type="SMART" id="SM00862">
    <property type="entry name" value="Trans_reg_C"/>
    <property type="match status" value="1"/>
</dbReference>